<sequence>MSTTPVTDLPVITIPPTPPAAHTHTVIFLHGRGDNAHAFARGLHAWRDSRGRTLFDTFPSFRWVLPQAPVRASASPQMPRPCPQWFDVWDVRDFAAREELQAAGLREVVPLLRALVAREAEEGLGGRWDRVVLAGISMGAATGVHTLLNLHVPLEKGGGLAAFMGFCARCPFAGRTLQGMRQVLGLQGALEGDGVLRRTPVLLEHCVDDPLVLVEKGRGLRDTLRGFGMQVEWKEYPVGGHWFHEPEGIDDVVEFLNRVVLRKGDSATPSATQVESGDGFEAMDLS</sequence>
<protein>
    <recommendedName>
        <fullName evidence="3">Phospholipase/carboxylesterase/thioesterase domain-containing protein</fullName>
    </recommendedName>
</protein>
<dbReference type="InterPro" id="IPR050565">
    <property type="entry name" value="LYPA1-2/EST-like"/>
</dbReference>
<dbReference type="RefSeq" id="XP_003652852.1">
    <property type="nucleotide sequence ID" value="XM_003652804.1"/>
</dbReference>
<dbReference type="KEGG" id="ttt:THITE_2114651"/>
<dbReference type="Proteomes" id="UP000008181">
    <property type="component" value="Chromosome 2"/>
</dbReference>
<name>G2R119_THETT</name>
<feature type="region of interest" description="Disordered" evidence="2">
    <location>
        <begin position="267"/>
        <end position="286"/>
    </location>
</feature>
<dbReference type="Pfam" id="PF02230">
    <property type="entry name" value="Abhydrolase_2"/>
    <property type="match status" value="1"/>
</dbReference>
<reference evidence="4 5" key="1">
    <citation type="journal article" date="2011" name="Nat. Biotechnol.">
        <title>Comparative genomic analysis of the thermophilic biomass-degrading fungi Myceliophthora thermophila and Thielavia terrestris.</title>
        <authorList>
            <person name="Berka R.M."/>
            <person name="Grigoriev I.V."/>
            <person name="Otillar R."/>
            <person name="Salamov A."/>
            <person name="Grimwood J."/>
            <person name="Reid I."/>
            <person name="Ishmael N."/>
            <person name="John T."/>
            <person name="Darmond C."/>
            <person name="Moisan M.-C."/>
            <person name="Henrissat B."/>
            <person name="Coutinho P.M."/>
            <person name="Lombard V."/>
            <person name="Natvig D.O."/>
            <person name="Lindquist E."/>
            <person name="Schmutz J."/>
            <person name="Lucas S."/>
            <person name="Harris P."/>
            <person name="Powlowski J."/>
            <person name="Bellemare A."/>
            <person name="Taylor D."/>
            <person name="Butler G."/>
            <person name="de Vries R.P."/>
            <person name="Allijn I.E."/>
            <person name="van den Brink J."/>
            <person name="Ushinsky S."/>
            <person name="Storms R."/>
            <person name="Powell A.J."/>
            <person name="Paulsen I.T."/>
            <person name="Elbourne L.D.H."/>
            <person name="Baker S.E."/>
            <person name="Magnuson J."/>
            <person name="LaBoissiere S."/>
            <person name="Clutterbuck A.J."/>
            <person name="Martinez D."/>
            <person name="Wogulis M."/>
            <person name="de Leon A.L."/>
            <person name="Rey M.W."/>
            <person name="Tsang A."/>
        </authorList>
    </citation>
    <scope>NUCLEOTIDE SEQUENCE [LARGE SCALE GENOMIC DNA]</scope>
    <source>
        <strain evidence="5">ATCC 38088 / NRRL 8126</strain>
    </source>
</reference>
<dbReference type="Gene3D" id="3.40.50.1820">
    <property type="entry name" value="alpha/beta hydrolase"/>
    <property type="match status" value="1"/>
</dbReference>
<accession>G2R119</accession>
<dbReference type="GO" id="GO:0008474">
    <property type="term" value="F:palmitoyl-(protein) hydrolase activity"/>
    <property type="evidence" value="ECO:0007669"/>
    <property type="project" value="TreeGrafter"/>
</dbReference>
<proteinExistence type="inferred from homology"/>
<dbReference type="AlphaFoldDB" id="G2R119"/>
<dbReference type="PANTHER" id="PTHR10655:SF63">
    <property type="entry name" value="PHOSPHOLIPASE_CARBOXYLESTERASE_THIOESTERASE DOMAIN-CONTAINING PROTEIN"/>
    <property type="match status" value="1"/>
</dbReference>
<keyword evidence="5" id="KW-1185">Reference proteome</keyword>
<dbReference type="OrthoDB" id="2418081at2759"/>
<evidence type="ECO:0000256" key="2">
    <source>
        <dbReference type="SAM" id="MobiDB-lite"/>
    </source>
</evidence>
<dbReference type="GeneID" id="11514855"/>
<dbReference type="SUPFAM" id="SSF53474">
    <property type="entry name" value="alpha/beta-Hydrolases"/>
    <property type="match status" value="1"/>
</dbReference>
<evidence type="ECO:0000313" key="5">
    <source>
        <dbReference type="Proteomes" id="UP000008181"/>
    </source>
</evidence>
<organism evidence="4 5">
    <name type="scientific">Thermothielavioides terrestris (strain ATCC 38088 / NRRL 8126)</name>
    <name type="common">Thielavia terrestris</name>
    <dbReference type="NCBI Taxonomy" id="578455"/>
    <lineage>
        <taxon>Eukaryota</taxon>
        <taxon>Fungi</taxon>
        <taxon>Dikarya</taxon>
        <taxon>Ascomycota</taxon>
        <taxon>Pezizomycotina</taxon>
        <taxon>Sordariomycetes</taxon>
        <taxon>Sordariomycetidae</taxon>
        <taxon>Sordariales</taxon>
        <taxon>Chaetomiaceae</taxon>
        <taxon>Thermothielavioides</taxon>
        <taxon>Thermothielavioides terrestris</taxon>
    </lineage>
</organism>
<dbReference type="GO" id="GO:0005737">
    <property type="term" value="C:cytoplasm"/>
    <property type="evidence" value="ECO:0007669"/>
    <property type="project" value="TreeGrafter"/>
</dbReference>
<dbReference type="EMBL" id="CP003010">
    <property type="protein sequence ID" value="AEO66516.1"/>
    <property type="molecule type" value="Genomic_DNA"/>
</dbReference>
<dbReference type="eggNOG" id="KOG2112">
    <property type="taxonomic scope" value="Eukaryota"/>
</dbReference>
<evidence type="ECO:0000313" key="4">
    <source>
        <dbReference type="EMBL" id="AEO66516.1"/>
    </source>
</evidence>
<dbReference type="GO" id="GO:0052689">
    <property type="term" value="F:carboxylic ester hydrolase activity"/>
    <property type="evidence" value="ECO:0007669"/>
    <property type="project" value="TreeGrafter"/>
</dbReference>
<dbReference type="HOGENOM" id="CLU_049413_2_0_1"/>
<gene>
    <name evidence="4" type="ORF">THITE_2114651</name>
</gene>
<dbReference type="InterPro" id="IPR003140">
    <property type="entry name" value="PLipase/COase/thioEstase"/>
</dbReference>
<evidence type="ECO:0000259" key="3">
    <source>
        <dbReference type="Pfam" id="PF02230"/>
    </source>
</evidence>
<dbReference type="PANTHER" id="PTHR10655">
    <property type="entry name" value="LYSOPHOSPHOLIPASE-RELATED"/>
    <property type="match status" value="1"/>
</dbReference>
<evidence type="ECO:0000256" key="1">
    <source>
        <dbReference type="ARBA" id="ARBA00006499"/>
    </source>
</evidence>
<comment type="similarity">
    <text evidence="1">Belongs to the AB hydrolase superfamily. AB hydrolase 2 family.</text>
</comment>
<feature type="domain" description="Phospholipase/carboxylesterase/thioesterase" evidence="3">
    <location>
        <begin position="20"/>
        <end position="258"/>
    </location>
</feature>
<dbReference type="InterPro" id="IPR029058">
    <property type="entry name" value="AB_hydrolase_fold"/>
</dbReference>